<feature type="region of interest" description="Disordered" evidence="1">
    <location>
        <begin position="316"/>
        <end position="384"/>
    </location>
</feature>
<organism evidence="2">
    <name type="scientific">viral metagenome</name>
    <dbReference type="NCBI Taxonomy" id="1070528"/>
    <lineage>
        <taxon>unclassified sequences</taxon>
        <taxon>metagenomes</taxon>
        <taxon>organismal metagenomes</taxon>
    </lineage>
</organism>
<dbReference type="EMBL" id="MN740497">
    <property type="protein sequence ID" value="QHU29786.1"/>
    <property type="molecule type" value="Genomic_DNA"/>
</dbReference>
<name>A0A6C0LFL2_9ZZZZ</name>
<feature type="compositionally biased region" description="Polar residues" evidence="1">
    <location>
        <begin position="316"/>
        <end position="326"/>
    </location>
</feature>
<protein>
    <submittedName>
        <fullName evidence="2">Uncharacterized protein</fullName>
    </submittedName>
</protein>
<proteinExistence type="predicted"/>
<dbReference type="AlphaFoldDB" id="A0A6C0LFL2"/>
<evidence type="ECO:0000256" key="1">
    <source>
        <dbReference type="SAM" id="MobiDB-lite"/>
    </source>
</evidence>
<accession>A0A6C0LFL2</accession>
<feature type="compositionally biased region" description="Acidic residues" evidence="1">
    <location>
        <begin position="330"/>
        <end position="378"/>
    </location>
</feature>
<evidence type="ECO:0000313" key="2">
    <source>
        <dbReference type="EMBL" id="QHU29786.1"/>
    </source>
</evidence>
<reference evidence="2" key="1">
    <citation type="journal article" date="2020" name="Nature">
        <title>Giant virus diversity and host interactions through global metagenomics.</title>
        <authorList>
            <person name="Schulz F."/>
            <person name="Roux S."/>
            <person name="Paez-Espino D."/>
            <person name="Jungbluth S."/>
            <person name="Walsh D.A."/>
            <person name="Denef V.J."/>
            <person name="McMahon K.D."/>
            <person name="Konstantinidis K.T."/>
            <person name="Eloe-Fadrosh E.A."/>
            <person name="Kyrpides N.C."/>
            <person name="Woyke T."/>
        </authorList>
    </citation>
    <scope>NUCLEOTIDE SEQUENCE</scope>
    <source>
        <strain evidence="2">GVMAG-M-3300027810-10</strain>
    </source>
</reference>
<sequence>MPITRLSNIDQFRYICGNVSPDMNIKVRACDINVNTKSAFLQCDGYTKIYTQWYMSHSGYIIKQGGGNDTANYHEVEGQYNSAYKEPVICYTTPNINNIDELFEKEYEIVKIVGKVQNTICKIHLFCDENQVEELMTRITNDIDMTELTYTQKAQRVCKTFIGLPIGYVIGTALHMLSCSILCISGNWSANYYQGVELFSYRTGLNMNKRLIVLTKQIWNNNKICCDKLLYSHNTSDINYDVLYKNDDNRKYVLKKVEDMELLIRFDKYTNNVKEIQYELLKSIYPEDEQLRNNELTRIQNIKFVLRPEDIEKYDVTTQSNTTYENIQEHEEEEHEEEVEQEQVEQEQVEKEQVEEEQEEEVEEEQEQVEQEQVELELEIPVSV</sequence>